<dbReference type="PANTHER" id="PTHR34298">
    <property type="entry name" value="SEGREGATION AND CONDENSATION PROTEIN B"/>
    <property type="match status" value="1"/>
</dbReference>
<keyword evidence="1" id="KW-0963">Cytoplasm</keyword>
<evidence type="ECO:0000256" key="4">
    <source>
        <dbReference type="ARBA" id="ARBA00023306"/>
    </source>
</evidence>
<keyword evidence="6" id="KW-1185">Reference proteome</keyword>
<dbReference type="KEGG" id="hprf:HLPR_13850"/>
<evidence type="ECO:0000256" key="3">
    <source>
        <dbReference type="ARBA" id="ARBA00022829"/>
    </source>
</evidence>
<keyword evidence="4" id="KW-0131">Cell cycle</keyword>
<keyword evidence="3" id="KW-0159">Chromosome partition</keyword>
<dbReference type="GO" id="GO:0051301">
    <property type="term" value="P:cell division"/>
    <property type="evidence" value="ECO:0007669"/>
    <property type="project" value="UniProtKB-KW"/>
</dbReference>
<reference evidence="5 6" key="1">
    <citation type="submission" date="2023-08" db="EMBL/GenBank/DDBJ databases">
        <title>Helicovermis profunda gen. nov., sp. nov., a novel mesophilic, fermentative bacterium within the Bacillota from a deep-sea hydrothermal vent chimney.</title>
        <authorList>
            <person name="Miyazaki U."/>
            <person name="Mizutani D."/>
            <person name="Hashimoto Y."/>
            <person name="Tame A."/>
            <person name="Sawayama S."/>
            <person name="Miyazaki J."/>
            <person name="Takai K."/>
            <person name="Nakagawa S."/>
        </authorList>
    </citation>
    <scope>NUCLEOTIDE SEQUENCE [LARGE SCALE GENOMIC DNA]</scope>
    <source>
        <strain evidence="5 6">S502</strain>
    </source>
</reference>
<evidence type="ECO:0000313" key="6">
    <source>
        <dbReference type="Proteomes" id="UP001321786"/>
    </source>
</evidence>
<accession>A0AAU9ELW2</accession>
<dbReference type="GO" id="GO:0051304">
    <property type="term" value="P:chromosome separation"/>
    <property type="evidence" value="ECO:0007669"/>
    <property type="project" value="InterPro"/>
</dbReference>
<dbReference type="PIRSF" id="PIRSF019345">
    <property type="entry name" value="ScpB"/>
    <property type="match status" value="1"/>
</dbReference>
<evidence type="ECO:0000313" key="5">
    <source>
        <dbReference type="EMBL" id="BEP29054.1"/>
    </source>
</evidence>
<dbReference type="PANTHER" id="PTHR34298:SF2">
    <property type="entry name" value="SEGREGATION AND CONDENSATION PROTEIN B"/>
    <property type="match status" value="1"/>
</dbReference>
<dbReference type="InterPro" id="IPR005234">
    <property type="entry name" value="ScpB_csome_segregation"/>
</dbReference>
<gene>
    <name evidence="5" type="primary">scpB</name>
    <name evidence="5" type="ORF">HLPR_13850</name>
</gene>
<dbReference type="Pfam" id="PF04079">
    <property type="entry name" value="SMC_ScpB"/>
    <property type="match status" value="1"/>
</dbReference>
<keyword evidence="2" id="KW-0132">Cell division</keyword>
<dbReference type="Proteomes" id="UP001321786">
    <property type="component" value="Chromosome"/>
</dbReference>
<dbReference type="InterPro" id="IPR036388">
    <property type="entry name" value="WH-like_DNA-bd_sf"/>
</dbReference>
<sequence>MSSREIKGIIESLLFVWGDPISAKKLASIINEDVKKIKESINELSVEYKMRGSGIQIVEANSMYQFSTTPNNSKYIEIMCNTSKNKGLSPSTIEVLSIVAYRQPITKGEIDYIRGVKSDKAISNLIERNLIEVKGKLDKIGKPNIFATTNMFLKSFGFQTLKDLPNISEFENDSKIFSNIYDSENE</sequence>
<dbReference type="EMBL" id="AP028654">
    <property type="protein sequence ID" value="BEP29054.1"/>
    <property type="molecule type" value="Genomic_DNA"/>
</dbReference>
<dbReference type="SUPFAM" id="SSF46785">
    <property type="entry name" value="Winged helix' DNA-binding domain"/>
    <property type="match status" value="2"/>
</dbReference>
<dbReference type="InterPro" id="IPR036390">
    <property type="entry name" value="WH_DNA-bd_sf"/>
</dbReference>
<organism evidence="5 6">
    <name type="scientific">Helicovermis profundi</name>
    <dbReference type="NCBI Taxonomy" id="3065157"/>
    <lineage>
        <taxon>Bacteria</taxon>
        <taxon>Bacillati</taxon>
        <taxon>Bacillota</taxon>
        <taxon>Clostridia</taxon>
        <taxon>Helicovermis</taxon>
    </lineage>
</organism>
<evidence type="ECO:0000256" key="2">
    <source>
        <dbReference type="ARBA" id="ARBA00022618"/>
    </source>
</evidence>
<evidence type="ECO:0000256" key="1">
    <source>
        <dbReference type="ARBA" id="ARBA00022490"/>
    </source>
</evidence>
<name>A0AAU9ELW2_9FIRM</name>
<dbReference type="RefSeq" id="WP_338534724.1">
    <property type="nucleotide sequence ID" value="NZ_AP028654.1"/>
</dbReference>
<dbReference type="Gene3D" id="1.10.10.10">
    <property type="entry name" value="Winged helix-like DNA-binding domain superfamily/Winged helix DNA-binding domain"/>
    <property type="match status" value="2"/>
</dbReference>
<dbReference type="AlphaFoldDB" id="A0AAU9ELW2"/>
<protein>
    <submittedName>
        <fullName evidence="5">SMC-Scp complex subunit ScpB</fullName>
    </submittedName>
</protein>
<dbReference type="NCBIfam" id="TIGR00281">
    <property type="entry name" value="SMC-Scp complex subunit ScpB"/>
    <property type="match status" value="1"/>
</dbReference>
<proteinExistence type="predicted"/>